<accession>S6AIB1</accession>
<evidence type="ECO:0000313" key="1">
    <source>
        <dbReference type="EMBL" id="BAN35966.1"/>
    </source>
</evidence>
<name>S6AIB1_SULDS</name>
<evidence type="ECO:0008006" key="3">
    <source>
        <dbReference type="Google" id="ProtNLM"/>
    </source>
</evidence>
<dbReference type="STRING" id="1163617.SCD_n02157"/>
<dbReference type="Proteomes" id="UP000015559">
    <property type="component" value="Chromosome"/>
</dbReference>
<dbReference type="HOGENOM" id="CLU_2792705_0_0_4"/>
<reference evidence="1 2" key="1">
    <citation type="journal article" date="2012" name="Appl. Environ. Microbiol.">
        <title>Draft genome sequence of a psychrotolerant sulfur-oxidizing bacterium, Sulfuricella denitrificans skB26, and proteomic insights into cold adaptation.</title>
        <authorList>
            <person name="Watanabe T."/>
            <person name="Kojima H."/>
            <person name="Fukui M."/>
        </authorList>
    </citation>
    <scope>NUCLEOTIDE SEQUENCE [LARGE SCALE GENOMIC DNA]</scope>
    <source>
        <strain evidence="2">skB26</strain>
    </source>
</reference>
<dbReference type="OrthoDB" id="9813903at2"/>
<gene>
    <name evidence="1" type="ORF">SCD_n02157</name>
</gene>
<evidence type="ECO:0000313" key="2">
    <source>
        <dbReference type="Proteomes" id="UP000015559"/>
    </source>
</evidence>
<proteinExistence type="predicted"/>
<keyword evidence="2" id="KW-1185">Reference proteome</keyword>
<sequence length="71" mass="7454">MQSKAHTGASIGSCSDDDVCVPLTCDLCKAEIPQSAALTFEGADYSAHFCGLGCMETWKLSQPAKDSQPTV</sequence>
<dbReference type="EMBL" id="AP013066">
    <property type="protein sequence ID" value="BAN35966.1"/>
    <property type="molecule type" value="Genomic_DNA"/>
</dbReference>
<organism evidence="1 2">
    <name type="scientific">Sulfuricella denitrificans (strain DSM 22764 / NBRC 105220 / skB26)</name>
    <dbReference type="NCBI Taxonomy" id="1163617"/>
    <lineage>
        <taxon>Bacteria</taxon>
        <taxon>Pseudomonadati</taxon>
        <taxon>Pseudomonadota</taxon>
        <taxon>Betaproteobacteria</taxon>
        <taxon>Nitrosomonadales</taxon>
        <taxon>Sulfuricellaceae</taxon>
        <taxon>Sulfuricella</taxon>
    </lineage>
</organism>
<dbReference type="Pfam" id="PF11809">
    <property type="entry name" value="DUF3330"/>
    <property type="match status" value="1"/>
</dbReference>
<dbReference type="RefSeq" id="WP_009205163.1">
    <property type="nucleotide sequence ID" value="NC_022357.1"/>
</dbReference>
<dbReference type="InterPro" id="IPR021767">
    <property type="entry name" value="TnpM"/>
</dbReference>
<dbReference type="AlphaFoldDB" id="S6AIB1"/>
<protein>
    <recommendedName>
        <fullName evidence="3">TRASH domain-containing protein</fullName>
    </recommendedName>
</protein>
<dbReference type="KEGG" id="sdr:SCD_n02157"/>